<feature type="repeat" description="Cell wall-binding" evidence="2">
    <location>
        <begin position="591"/>
        <end position="610"/>
    </location>
</feature>
<dbReference type="InterPro" id="IPR041498">
    <property type="entry name" value="Big_6"/>
</dbReference>
<feature type="region of interest" description="Disordered" evidence="3">
    <location>
        <begin position="31"/>
        <end position="62"/>
    </location>
</feature>
<dbReference type="InterPro" id="IPR013783">
    <property type="entry name" value="Ig-like_fold"/>
</dbReference>
<accession>A0ABT9XUK2</accession>
<keyword evidence="4" id="KW-0732">Signal</keyword>
<dbReference type="RefSeq" id="WP_307407841.1">
    <property type="nucleotide sequence ID" value="NZ_JAUSTW010000003.1"/>
</dbReference>
<dbReference type="Pfam" id="PF19127">
    <property type="entry name" value="Choline_bind_3"/>
    <property type="match status" value="1"/>
</dbReference>
<dbReference type="SUPFAM" id="SSF69360">
    <property type="entry name" value="Cell wall binding repeat"/>
    <property type="match status" value="1"/>
</dbReference>
<keyword evidence="7" id="KW-1185">Reference proteome</keyword>
<dbReference type="Pfam" id="PF01473">
    <property type="entry name" value="Choline_bind_1"/>
    <property type="match status" value="2"/>
</dbReference>
<dbReference type="PROSITE" id="PS51170">
    <property type="entry name" value="CW"/>
    <property type="match status" value="3"/>
</dbReference>
<keyword evidence="1" id="KW-0677">Repeat</keyword>
<name>A0ABT9XUK2_9BACI</name>
<feature type="domain" description="Bacterial Ig" evidence="5">
    <location>
        <begin position="489"/>
        <end position="566"/>
    </location>
</feature>
<evidence type="ECO:0000256" key="2">
    <source>
        <dbReference type="PROSITE-ProRule" id="PRU00591"/>
    </source>
</evidence>
<evidence type="ECO:0000259" key="5">
    <source>
        <dbReference type="Pfam" id="PF17936"/>
    </source>
</evidence>
<dbReference type="Gene3D" id="2.60.40.10">
    <property type="entry name" value="Immunoglobulins"/>
    <property type="match status" value="1"/>
</dbReference>
<reference evidence="6 7" key="1">
    <citation type="submission" date="2023-07" db="EMBL/GenBank/DDBJ databases">
        <title>Genomic Encyclopedia of Type Strains, Phase IV (KMG-IV): sequencing the most valuable type-strain genomes for metagenomic binning, comparative biology and taxonomic classification.</title>
        <authorList>
            <person name="Goeker M."/>
        </authorList>
    </citation>
    <scope>NUCLEOTIDE SEQUENCE [LARGE SCALE GENOMIC DNA]</scope>
    <source>
        <strain evidence="6 7">DSM 27594</strain>
    </source>
</reference>
<feature type="signal peptide" evidence="4">
    <location>
        <begin position="1"/>
        <end position="22"/>
    </location>
</feature>
<evidence type="ECO:0000313" key="6">
    <source>
        <dbReference type="EMBL" id="MDQ0199194.1"/>
    </source>
</evidence>
<organism evidence="6 7">
    <name type="scientific">Neobacillus ginsengisoli</name>
    <dbReference type="NCBI Taxonomy" id="904295"/>
    <lineage>
        <taxon>Bacteria</taxon>
        <taxon>Bacillati</taxon>
        <taxon>Bacillota</taxon>
        <taxon>Bacilli</taxon>
        <taxon>Bacillales</taxon>
        <taxon>Bacillaceae</taxon>
        <taxon>Neobacillus</taxon>
    </lineage>
</organism>
<proteinExistence type="predicted"/>
<feature type="compositionally biased region" description="Polar residues" evidence="3">
    <location>
        <begin position="48"/>
        <end position="62"/>
    </location>
</feature>
<evidence type="ECO:0000313" key="7">
    <source>
        <dbReference type="Proteomes" id="UP001224122"/>
    </source>
</evidence>
<dbReference type="Proteomes" id="UP001224122">
    <property type="component" value="Unassembled WGS sequence"/>
</dbReference>
<sequence>MKKIVPMIVALQMLILPGAVFAQNTAVEVPQPEKNINSTPLNGDPGRQAQNSANALNPSTNLQTVNGGSTDYAVISNESTDSVSSQPTGTFNLKNMKLSMDKILKPSTYKVDVTIPFDLSSMKGSLVRKSTSLLVQPYKVGDSKLFWVSNLTTNSDYQINARLAYIGTKAEVWVNNNQLSDADAAKLGMEFDNKIYSTVTANFGTESDVNKDGKINILCYDIQDGFSGSGGYVAGYFYPGDLYITAHSNQSETFYIDTYPTMGTGSVKDVSGVYSTLAHEFQHMVNYNQNVLVEGNSSMDTWLDEGLAMAAEQIYMGHGLTDRLAYYNESSAIQNGQSLLYWDESGDLLSNYSLSYLFTQYIKIQANQGDRIFKEILQDPNNNYKAIEDVAKKYISPAMTFGKLMTDFRIALLLKQPTGLYGFKGDPFFNSLQAKVYTGTSVSLHGGGSVVTAFNPNDGLAVPLDKGQNITYTLLDMNNRAGTVVTVPPASPKVNPVGDADTQLKGTAAPNATVVAMAGKTEIGRVNSGTGAFTITIPKQLVGTIIQVYAKDALGNVSTATSVTVKGTVKRGWVFEKGNWFYYDLKTGVMKTGWVYTGGHWYYLAGSGAMKTGWIMWGGKWYFLNRSGAMETGWKLINNKWYYFYSNGSMAANTTIGKYKLGWNGAML</sequence>
<evidence type="ECO:0000256" key="3">
    <source>
        <dbReference type="SAM" id="MobiDB-lite"/>
    </source>
</evidence>
<dbReference type="Pfam" id="PF17936">
    <property type="entry name" value="Big_6"/>
    <property type="match status" value="1"/>
</dbReference>
<feature type="repeat" description="Cell wall-binding" evidence="2">
    <location>
        <begin position="611"/>
        <end position="630"/>
    </location>
</feature>
<dbReference type="InterPro" id="IPR018337">
    <property type="entry name" value="Cell_wall/Cho-bd_repeat"/>
</dbReference>
<comment type="caution">
    <text evidence="6">The sequence shown here is derived from an EMBL/GenBank/DDBJ whole genome shotgun (WGS) entry which is preliminary data.</text>
</comment>
<evidence type="ECO:0000256" key="1">
    <source>
        <dbReference type="ARBA" id="ARBA00022737"/>
    </source>
</evidence>
<dbReference type="EMBL" id="JAUSTW010000003">
    <property type="protein sequence ID" value="MDQ0199194.1"/>
    <property type="molecule type" value="Genomic_DNA"/>
</dbReference>
<gene>
    <name evidence="6" type="ORF">J2S10_002352</name>
</gene>
<feature type="repeat" description="Cell wall-binding" evidence="2">
    <location>
        <begin position="631"/>
        <end position="650"/>
    </location>
</feature>
<dbReference type="Gene3D" id="2.10.270.10">
    <property type="entry name" value="Cholin Binding"/>
    <property type="match status" value="2"/>
</dbReference>
<protein>
    <recommendedName>
        <fullName evidence="5">Bacterial Ig domain-containing protein</fullName>
    </recommendedName>
</protein>
<evidence type="ECO:0000256" key="4">
    <source>
        <dbReference type="SAM" id="SignalP"/>
    </source>
</evidence>
<feature type="chain" id="PRO_5047374830" description="Bacterial Ig domain-containing protein" evidence="4">
    <location>
        <begin position="23"/>
        <end position="668"/>
    </location>
</feature>